<sequence>MINLYTPATGFPDLEVKIAYGLARVGIEAFGINRVKIIPEKGFYLVLIDGNIPKLNDTFHKISARVLSSDFIPRSTPGITGRTADTIKVSKNETFDLSIYTHIIEIAEHKKSENFCRHKEKIKVSNVIGFTAAATTGVLCKRDGLDITYYQGVPRRPTDPREICKTCALLALLGMWYASFIFNIADKEVIITPIPNNEVSGLKLQEIFSIQHQIRKEWFGQEIPQVLIPLFFLSRIPSSADILEGFDLFVAVLSRQQGYHVDGIYLLSIEKYLNFLRDNPFNIASIDVMLRNNAFSALTELNNVIYYKKDSITKFARLYVQETSSDKFVNLLYPQTAKYLLREVGMIRQDIIENPALASLARTLRYFIRERKYGYADDIRNARKDSRDFEETIARMLREGRLRLEQKEKIHLPTEDEIKEVFRLANENFEATKTALVILAFSFPSKVEQTAENIEEV</sequence>
<organism evidence="1 2">
    <name type="scientific">Thermodesulfobacterium commune DSM 2178</name>
    <dbReference type="NCBI Taxonomy" id="289377"/>
    <lineage>
        <taxon>Bacteria</taxon>
        <taxon>Pseudomonadati</taxon>
        <taxon>Thermodesulfobacteriota</taxon>
        <taxon>Thermodesulfobacteria</taxon>
        <taxon>Thermodesulfobacteriales</taxon>
        <taxon>Thermodesulfobacteriaceae</taxon>
        <taxon>Thermodesulfobacterium</taxon>
    </lineage>
</organism>
<dbReference type="KEGG" id="tcm:HL41_07725"/>
<dbReference type="EMBL" id="CP008796">
    <property type="protein sequence ID" value="AIH04571.1"/>
    <property type="molecule type" value="Genomic_DNA"/>
</dbReference>
<dbReference type="eggNOG" id="ENOG5033K7J">
    <property type="taxonomic scope" value="Bacteria"/>
</dbReference>
<evidence type="ECO:0000313" key="1">
    <source>
        <dbReference type="EMBL" id="AIH04571.1"/>
    </source>
</evidence>
<dbReference type="AlphaFoldDB" id="A0A075WUM5"/>
<dbReference type="HOGENOM" id="CLU_577370_0_0_0"/>
<dbReference type="STRING" id="289377.HL41_07725"/>
<name>A0A075WUM5_9BACT</name>
<protein>
    <recommendedName>
        <fullName evidence="3">Type I-A CRISPR-associated protein Csa5</fullName>
    </recommendedName>
</protein>
<dbReference type="Gene3D" id="1.20.120.1610">
    <property type="match status" value="1"/>
</dbReference>
<dbReference type="Proteomes" id="UP000028481">
    <property type="component" value="Chromosome"/>
</dbReference>
<keyword evidence="2" id="KW-1185">Reference proteome</keyword>
<dbReference type="InterPro" id="IPR010157">
    <property type="entry name" value="CRISPR-assoc_Cas5"/>
</dbReference>
<dbReference type="OrthoDB" id="9802125at2"/>
<evidence type="ECO:0008006" key="3">
    <source>
        <dbReference type="Google" id="ProtNLM"/>
    </source>
</evidence>
<dbReference type="PaxDb" id="289377-HL41_07725"/>
<gene>
    <name evidence="1" type="ORF">HL41_07725</name>
</gene>
<accession>A0A075WUM5</accession>
<evidence type="ECO:0000313" key="2">
    <source>
        <dbReference type="Proteomes" id="UP000028481"/>
    </source>
</evidence>
<proteinExistence type="predicted"/>
<reference evidence="1 2" key="1">
    <citation type="journal article" date="2015" name="Genome Announc.">
        <title>Genome Sequence of a Sulfate-Reducing Thermophilic Bacterium, Thermodesulfobacterium commune DSM 2178T (Phylum Thermodesulfobacteria).</title>
        <authorList>
            <person name="Bhatnagar S."/>
            <person name="Badger J.H."/>
            <person name="Madupu R."/>
            <person name="Khouri H.M."/>
            <person name="O'Connor E.M."/>
            <person name="Robb F.T."/>
            <person name="Ward N.L."/>
            <person name="Eisen J.A."/>
        </authorList>
    </citation>
    <scope>NUCLEOTIDE SEQUENCE [LARGE SCALE GENOMIC DNA]</scope>
    <source>
        <strain evidence="1 2">DSM 2178</strain>
    </source>
</reference>
<dbReference type="RefSeq" id="WP_038060502.1">
    <property type="nucleotide sequence ID" value="NZ_CP008796.1"/>
</dbReference>
<dbReference type="NCBIfam" id="TIGR01878">
    <property type="entry name" value="cas_Csa5"/>
    <property type="match status" value="1"/>
</dbReference>